<accession>A0A2R6AHL7</accession>
<comment type="caution">
    <text evidence="2">The sequence shown here is derived from an EMBL/GenBank/DDBJ whole genome shotgun (WGS) entry which is preliminary data.</text>
</comment>
<feature type="domain" description="Creatinase N-terminal" evidence="1">
    <location>
        <begin position="1"/>
        <end position="98"/>
    </location>
</feature>
<dbReference type="InterPro" id="IPR029149">
    <property type="entry name" value="Creatin/AminoP/Spt16_N"/>
</dbReference>
<dbReference type="Gene3D" id="3.40.350.10">
    <property type="entry name" value="Creatinase/prolidase N-terminal domain"/>
    <property type="match status" value="1"/>
</dbReference>
<organism evidence="2 3">
    <name type="scientific">Candidatus Marsarchaeota G1 archaeon BE_D</name>
    <dbReference type="NCBI Taxonomy" id="1978156"/>
    <lineage>
        <taxon>Archaea</taxon>
        <taxon>Candidatus Marsarchaeota</taxon>
        <taxon>Candidatus Marsarchaeota group 1</taxon>
    </lineage>
</organism>
<dbReference type="EMBL" id="NEXD01000018">
    <property type="protein sequence ID" value="PSN85892.1"/>
    <property type="molecule type" value="Genomic_DNA"/>
</dbReference>
<protein>
    <recommendedName>
        <fullName evidence="1">Creatinase N-terminal domain-containing protein</fullName>
    </recommendedName>
</protein>
<dbReference type="AlphaFoldDB" id="A0A2R6AHL7"/>
<evidence type="ECO:0000313" key="2">
    <source>
        <dbReference type="EMBL" id="PSN85892.1"/>
    </source>
</evidence>
<dbReference type="Pfam" id="PF01321">
    <property type="entry name" value="Creatinase_N"/>
    <property type="match status" value="1"/>
</dbReference>
<dbReference type="SUPFAM" id="SSF53092">
    <property type="entry name" value="Creatinase/prolidase N-terminal domain"/>
    <property type="match status" value="1"/>
</dbReference>
<evidence type="ECO:0000259" key="1">
    <source>
        <dbReference type="Pfam" id="PF01321"/>
    </source>
</evidence>
<name>A0A2R6AHL7_9ARCH</name>
<dbReference type="InterPro" id="IPR000587">
    <property type="entry name" value="Creatinase_N"/>
</dbReference>
<dbReference type="Proteomes" id="UP000240569">
    <property type="component" value="Unassembled WGS sequence"/>
</dbReference>
<proteinExistence type="predicted"/>
<evidence type="ECO:0000313" key="3">
    <source>
        <dbReference type="Proteomes" id="UP000240569"/>
    </source>
</evidence>
<reference evidence="2 3" key="1">
    <citation type="submission" date="2017-04" db="EMBL/GenBank/DDBJ databases">
        <title>Novel microbial lineages endemic to geothermal iron-oxide mats fill important gaps in the evolutionary history of Archaea.</title>
        <authorList>
            <person name="Jay Z.J."/>
            <person name="Beam J.P."/>
            <person name="Dlakic M."/>
            <person name="Rusch D.B."/>
            <person name="Kozubal M.A."/>
            <person name="Inskeep W.P."/>
        </authorList>
    </citation>
    <scope>NUCLEOTIDE SEQUENCE [LARGE SCALE GENOMIC DNA]</scope>
    <source>
        <strain evidence="2">BE_D</strain>
    </source>
</reference>
<sequence>MEKQRLDAVYMSGSTNLKYFVRLYYLPTERPAAVVVTRKRDTVFLGPLIEKEHIPYQTKLISKIFTYQDYPGEIHPMKLFARWLEELGLSGKRIGVDNPSFYSSSWGYRGPPLSDFIFSHQRPRP</sequence>
<gene>
    <name evidence="2" type="ORF">B9Q02_04585</name>
</gene>